<organism evidence="2 3">
    <name type="scientific">Photorhabdus aegyptia</name>
    <dbReference type="NCBI Taxonomy" id="2805098"/>
    <lineage>
        <taxon>Bacteria</taxon>
        <taxon>Pseudomonadati</taxon>
        <taxon>Pseudomonadota</taxon>
        <taxon>Gammaproteobacteria</taxon>
        <taxon>Enterobacterales</taxon>
        <taxon>Morganellaceae</taxon>
        <taxon>Photorhabdus</taxon>
    </lineage>
</organism>
<evidence type="ECO:0000259" key="1">
    <source>
        <dbReference type="Pfam" id="PF07157"/>
    </source>
</evidence>
<comment type="caution">
    <text evidence="2">The sequence shown here is derived from an EMBL/GenBank/DDBJ whole genome shotgun (WGS) entry which is preliminary data.</text>
</comment>
<protein>
    <submittedName>
        <fullName evidence="2">Mu-like prophage DNA circulation protein</fullName>
    </submittedName>
</protein>
<keyword evidence="3" id="KW-1185">Reference proteome</keyword>
<gene>
    <name evidence="2" type="ORF">BA1DRAFT_03895</name>
</gene>
<feature type="domain" description="DNA circulation N-terminal" evidence="1">
    <location>
        <begin position="24"/>
        <end position="108"/>
    </location>
</feature>
<sequence length="452" mass="48382">MMSDFDGVLTLFNDTSWRSKVGTGKGAFRGAPFYIIDDATLTGGRRVVRHEYPLRDDGETEDMGLTTREYAFTAVVFGDNYFSQRDALITALEAPEPGEIDHPYWGKQRIQIETYTVRESCYTGGVAMFSVTFVPAADKTAPVEAHKPELNSDSLTSRVLSDVTAAWDTVTGAIAKVTDTLNTVEATVNTIVNGIRSLSATSGMNQLLGSALALKGSLKNLINAPHQLFDDIANLVSGIAEVAPPAVASRALRKTGSSIQVQSKSNVPAVAHLQHVVNTTTTVFIAAQLAGLVLNAATEAAKTKPPAPSLTLAGTSYTVFSPAAVNAQSSESGAEIPVTSIPLIETLDDTRKASVQLDDELMQLLIATGDLGWFETSNQLRDFRITFVQQMQATAGALPTARQIALAGTEPALVTLYRETGEVHQLTRFIRRNGIRHPAFVTGGVEIEVING</sequence>
<name>A0A022PDI4_9GAMM</name>
<dbReference type="PATRIC" id="fig|1393736.3.peg.3977"/>
<dbReference type="EMBL" id="JFGV01000077">
    <property type="protein sequence ID" value="EYU13604.1"/>
    <property type="molecule type" value="Genomic_DNA"/>
</dbReference>
<reference evidence="2 3" key="1">
    <citation type="submission" date="2014-03" db="EMBL/GenBank/DDBJ databases">
        <title>Draft Genome of Photorhabdus luminescens BA1, an Egyptian Isolate.</title>
        <authorList>
            <person name="Ghazal S."/>
            <person name="Hurst S.G.IV."/>
            <person name="Morris K."/>
            <person name="Thomas K."/>
            <person name="Tisa L.S."/>
        </authorList>
    </citation>
    <scope>NUCLEOTIDE SEQUENCE [LARGE SCALE GENOMIC DNA]</scope>
    <source>
        <strain evidence="2 3">BA1</strain>
    </source>
</reference>
<evidence type="ECO:0000313" key="3">
    <source>
        <dbReference type="Proteomes" id="UP000023464"/>
    </source>
</evidence>
<proteinExistence type="predicted"/>
<accession>A0A022PDI4</accession>
<dbReference type="AlphaFoldDB" id="A0A022PDI4"/>
<dbReference type="Pfam" id="PF07157">
    <property type="entry name" value="DNA_circ_N"/>
    <property type="match status" value="1"/>
</dbReference>
<dbReference type="RefSeq" id="WP_235201163.1">
    <property type="nucleotide sequence ID" value="NZ_CAWLTM010000038.1"/>
</dbReference>
<evidence type="ECO:0000313" key="2">
    <source>
        <dbReference type="EMBL" id="EYU13604.1"/>
    </source>
</evidence>
<dbReference type="Proteomes" id="UP000023464">
    <property type="component" value="Unassembled WGS sequence"/>
</dbReference>
<dbReference type="InterPro" id="IPR009826">
    <property type="entry name" value="DNA_circ_N"/>
</dbReference>